<dbReference type="EMBL" id="VFQE01000001">
    <property type="protein sequence ID" value="TQN42823.1"/>
    <property type="molecule type" value="Genomic_DNA"/>
</dbReference>
<keyword evidence="2" id="KW-1185">Reference proteome</keyword>
<organism evidence="1 2">
    <name type="scientific">Blastococcus colisei</name>
    <dbReference type="NCBI Taxonomy" id="1564162"/>
    <lineage>
        <taxon>Bacteria</taxon>
        <taxon>Bacillati</taxon>
        <taxon>Actinomycetota</taxon>
        <taxon>Actinomycetes</taxon>
        <taxon>Geodermatophilales</taxon>
        <taxon>Geodermatophilaceae</taxon>
        <taxon>Blastococcus</taxon>
    </lineage>
</organism>
<accession>A0A543PFH2</accession>
<evidence type="ECO:0000313" key="2">
    <source>
        <dbReference type="Proteomes" id="UP000319865"/>
    </source>
</evidence>
<gene>
    <name evidence="1" type="ORF">FHU33_2232</name>
</gene>
<sequence length="137" mass="14975">MSVDSGLEPDMVPTLDEFLLARIAEDKRIAVDAATAAGRESWQAGDVAVPSPASLHRTEHVARHDPARVLVECAAKRRLVLACRDAGFDRSFLGARPPGLADFPLPPRDQHQLAALTLGLLALPYAAHHDYRPEWRP</sequence>
<comment type="caution">
    <text evidence="1">The sequence shown here is derived from an EMBL/GenBank/DDBJ whole genome shotgun (WGS) entry which is preliminary data.</text>
</comment>
<dbReference type="Pfam" id="PF19730">
    <property type="entry name" value="DUF6221"/>
    <property type="match status" value="1"/>
</dbReference>
<dbReference type="Proteomes" id="UP000319865">
    <property type="component" value="Unassembled WGS sequence"/>
</dbReference>
<name>A0A543PFH2_9ACTN</name>
<proteinExistence type="predicted"/>
<dbReference type="InterPro" id="IPR046193">
    <property type="entry name" value="DUF6221"/>
</dbReference>
<dbReference type="RefSeq" id="WP_142025411.1">
    <property type="nucleotide sequence ID" value="NZ_VFQE01000001.1"/>
</dbReference>
<evidence type="ECO:0000313" key="1">
    <source>
        <dbReference type="EMBL" id="TQN42823.1"/>
    </source>
</evidence>
<dbReference type="OrthoDB" id="4290974at2"/>
<protein>
    <submittedName>
        <fullName evidence="1">Uncharacterized protein</fullName>
    </submittedName>
</protein>
<reference evidence="1 2" key="1">
    <citation type="submission" date="2019-06" db="EMBL/GenBank/DDBJ databases">
        <title>Sequencing the genomes of 1000 actinobacteria strains.</title>
        <authorList>
            <person name="Klenk H.-P."/>
        </authorList>
    </citation>
    <scope>NUCLEOTIDE SEQUENCE [LARGE SCALE GENOMIC DNA]</scope>
    <source>
        <strain evidence="1 2">DSM 46837</strain>
    </source>
</reference>
<dbReference type="AlphaFoldDB" id="A0A543PFH2"/>